<feature type="binding site" evidence="14">
    <location>
        <position position="832"/>
    </location>
    <ligand>
        <name>Mn(2+)</name>
        <dbReference type="ChEBI" id="CHEBI:29035"/>
        <label>3</label>
    </ligand>
</feature>
<feature type="binding site" evidence="14">
    <location>
        <position position="820"/>
    </location>
    <ligand>
        <name>Mn(2+)</name>
        <dbReference type="ChEBI" id="CHEBI:29035"/>
        <label>3</label>
    </ligand>
</feature>
<comment type="pathway">
    <text evidence="14">Pyrimidine metabolism; UMP biosynthesis via de novo pathway; (S)-dihydroorotate from bicarbonate: step 1/3.</text>
</comment>
<evidence type="ECO:0000256" key="14">
    <source>
        <dbReference type="HAMAP-Rule" id="MF_01210"/>
    </source>
</evidence>
<keyword evidence="6" id="KW-0479">Metal-binding</keyword>
<feature type="binding site" evidence="14">
    <location>
        <position position="175"/>
    </location>
    <ligand>
        <name>ATP</name>
        <dbReference type="ChEBI" id="CHEBI:30616"/>
        <label>1</label>
    </ligand>
</feature>
<dbReference type="NCBIfam" id="NF009455">
    <property type="entry name" value="PRK12815.1"/>
    <property type="match status" value="1"/>
</dbReference>
<dbReference type="InterPro" id="IPR016185">
    <property type="entry name" value="PreATP-grasp_dom_sf"/>
</dbReference>
<dbReference type="SMART" id="SM01096">
    <property type="entry name" value="CPSase_L_D3"/>
    <property type="match status" value="1"/>
</dbReference>
<dbReference type="EC" id="6.3.5.5" evidence="14"/>
<feature type="binding site" evidence="14">
    <location>
        <position position="832"/>
    </location>
    <ligand>
        <name>Mn(2+)</name>
        <dbReference type="ChEBI" id="CHEBI:29035"/>
        <label>4</label>
    </ligand>
</feature>
<comment type="pathway">
    <text evidence="1 14">Amino-acid biosynthesis; L-arginine biosynthesis; carbamoyl phosphate from bicarbonate: step 1/1.</text>
</comment>
<evidence type="ECO:0000256" key="5">
    <source>
        <dbReference type="ARBA" id="ARBA00022605"/>
    </source>
</evidence>
<feature type="binding site" evidence="14">
    <location>
        <position position="241"/>
    </location>
    <ligand>
        <name>ATP</name>
        <dbReference type="ChEBI" id="CHEBI:30616"/>
        <label>1</label>
    </ligand>
</feature>
<dbReference type="Pfam" id="PF25596">
    <property type="entry name" value="CPSase_L_D1"/>
    <property type="match status" value="2"/>
</dbReference>
<feature type="binding site" evidence="14">
    <location>
        <position position="242"/>
    </location>
    <ligand>
        <name>ATP</name>
        <dbReference type="ChEBI" id="CHEBI:30616"/>
        <label>1</label>
    </ligand>
</feature>
<comment type="domain">
    <text evidence="14">The large subunit is composed of 2 ATP-grasp domains that are involved in binding the 2 ATP molecules needed for carbamoyl phosphate synthesis. The N-terminal ATP-grasp domain (referred to as the carboxyphosphate synthetic component) catalyzes the ATP-dependent phosphorylation of hydrogencarbonate to carboxyphosphate and the subsequent nucleophilic attack by ammonia to form a carbamate intermediate. The C-terminal ATP-grasp domain (referred to as the carbamoyl phosphate synthetic component) then catalyzes the phosphorylation of carbamate with the second ATP to form the end product carbamoyl phosphate. The reactive and unstable enzyme intermediates are sequentially channeled from one active site to the next through the interior of the protein over a distance of at least 96 A.</text>
</comment>
<dbReference type="Gene3D" id="3.40.50.1380">
    <property type="entry name" value="Methylglyoxal synthase-like domain"/>
    <property type="match status" value="1"/>
</dbReference>
<dbReference type="HAMAP" id="MF_01210_A">
    <property type="entry name" value="CPSase_L_chain_A"/>
    <property type="match status" value="1"/>
</dbReference>
<dbReference type="InterPro" id="IPR036914">
    <property type="entry name" value="MGS-like_dom_sf"/>
</dbReference>
<dbReference type="SUPFAM" id="SSF56059">
    <property type="entry name" value="Glutathione synthetase ATP-binding domain-like"/>
    <property type="match status" value="2"/>
</dbReference>
<dbReference type="PROSITE" id="PS00866">
    <property type="entry name" value="CPSASE_1"/>
    <property type="match status" value="2"/>
</dbReference>
<comment type="function">
    <text evidence="14">Large subunit of the glutamine-dependent carbamoyl phosphate synthetase (CPSase). CPSase catalyzes the formation of carbamoyl phosphate from the ammonia moiety of glutamine, carbonate, and phosphate donated by ATP, constituting the first step of 2 biosynthetic pathways, one leading to arginine and/or urea and the other to pyrimidine nucleotides. The large subunit (synthetase) binds the substrates ammonia (free or transferred from glutamine from the small subunit), hydrogencarbonate and ATP and carries out an ATP-coupled ligase reaction, activating hydrogencarbonate by forming carboxy phosphate which reacts with ammonia to form carbamoyl phosphate.</text>
</comment>
<evidence type="ECO:0000256" key="3">
    <source>
        <dbReference type="ARBA" id="ARBA00022571"/>
    </source>
</evidence>
<feature type="domain" description="ATP-grasp" evidence="15">
    <location>
        <begin position="671"/>
        <end position="861"/>
    </location>
</feature>
<dbReference type="PANTHER" id="PTHR11405">
    <property type="entry name" value="CARBAMOYLTRANSFERASE FAMILY MEMBER"/>
    <property type="match status" value="1"/>
</dbReference>
<dbReference type="InterPro" id="IPR006275">
    <property type="entry name" value="CPSase_lsu"/>
</dbReference>
<protein>
    <recommendedName>
        <fullName evidence="14">Carbamoyl phosphate synthase large chain</fullName>
        <ecNumber evidence="14">6.3.4.16</ecNumber>
        <ecNumber evidence="14">6.3.5.5</ecNumber>
    </recommendedName>
    <alternativeName>
        <fullName evidence="14">Carbamoyl phosphate synthetase ammonia chain</fullName>
    </alternativeName>
</protein>
<feature type="binding site" evidence="14">
    <location>
        <position position="834"/>
    </location>
    <ligand>
        <name>Mg(2+)</name>
        <dbReference type="ChEBI" id="CHEBI:18420"/>
        <label>4</label>
    </ligand>
</feature>
<feature type="binding site" evidence="14">
    <location>
        <position position="176"/>
    </location>
    <ligand>
        <name>ATP</name>
        <dbReference type="ChEBI" id="CHEBI:30616"/>
        <label>1</label>
    </ligand>
</feature>
<dbReference type="EC" id="6.3.4.16" evidence="14"/>
<feature type="binding site" evidence="14">
    <location>
        <position position="284"/>
    </location>
    <ligand>
        <name>ATP</name>
        <dbReference type="ChEBI" id="CHEBI:30616"/>
        <label>1</label>
    </ligand>
</feature>
<feature type="binding site" evidence="14">
    <location>
        <position position="777"/>
    </location>
    <ligand>
        <name>ATP</name>
        <dbReference type="ChEBI" id="CHEBI:30616"/>
        <label>2</label>
    </ligand>
</feature>
<dbReference type="Gene3D" id="1.10.1030.10">
    <property type="entry name" value="Carbamoyl-phosphate synthetase, large subunit oligomerisation domain"/>
    <property type="match status" value="1"/>
</dbReference>
<comment type="catalytic activity">
    <reaction evidence="14">
        <text>hydrogencarbonate + L-glutamine + 2 ATP + H2O = carbamoyl phosphate + L-glutamate + 2 ADP + phosphate + 2 H(+)</text>
        <dbReference type="Rhea" id="RHEA:18633"/>
        <dbReference type="ChEBI" id="CHEBI:15377"/>
        <dbReference type="ChEBI" id="CHEBI:15378"/>
        <dbReference type="ChEBI" id="CHEBI:17544"/>
        <dbReference type="ChEBI" id="CHEBI:29985"/>
        <dbReference type="ChEBI" id="CHEBI:30616"/>
        <dbReference type="ChEBI" id="CHEBI:43474"/>
        <dbReference type="ChEBI" id="CHEBI:58228"/>
        <dbReference type="ChEBI" id="CHEBI:58359"/>
        <dbReference type="ChEBI" id="CHEBI:456216"/>
        <dbReference type="EC" id="6.3.5.5"/>
    </reaction>
</comment>
<dbReference type="SUPFAM" id="SSF48108">
    <property type="entry name" value="Carbamoyl phosphate synthetase, large subunit connection domain"/>
    <property type="match status" value="1"/>
</dbReference>
<feature type="binding site" evidence="14">
    <location>
        <position position="832"/>
    </location>
    <ligand>
        <name>Mg(2+)</name>
        <dbReference type="ChEBI" id="CHEBI:18420"/>
        <label>3</label>
    </ligand>
</feature>
<feature type="binding site" evidence="14">
    <location>
        <position position="298"/>
    </location>
    <ligand>
        <name>Mn(2+)</name>
        <dbReference type="ChEBI" id="CHEBI:29035"/>
        <label>2</label>
    </ligand>
</feature>
<evidence type="ECO:0000256" key="4">
    <source>
        <dbReference type="ARBA" id="ARBA00022598"/>
    </source>
</evidence>
<proteinExistence type="inferred from homology"/>
<feature type="binding site" evidence="14">
    <location>
        <position position="778"/>
    </location>
    <ligand>
        <name>ATP</name>
        <dbReference type="ChEBI" id="CHEBI:30616"/>
        <label>2</label>
    </ligand>
</feature>
<keyword evidence="8 14" id="KW-0547">Nucleotide-binding</keyword>
<feature type="binding site" evidence="14">
    <location>
        <position position="746"/>
    </location>
    <ligand>
        <name>ATP</name>
        <dbReference type="ChEBI" id="CHEBI:30616"/>
        <label>2</label>
    </ligand>
</feature>
<keyword evidence="10" id="KW-0460">Magnesium</keyword>
<keyword evidence="7 14" id="KW-0677">Repeat</keyword>
<feature type="binding site" evidence="14">
    <location>
        <position position="752"/>
    </location>
    <ligand>
        <name>ATP</name>
        <dbReference type="ChEBI" id="CHEBI:30616"/>
        <label>2</label>
    </ligand>
</feature>
<feature type="binding site" evidence="14">
    <location>
        <position position="215"/>
    </location>
    <ligand>
        <name>ATP</name>
        <dbReference type="ChEBI" id="CHEBI:30616"/>
        <label>1</label>
    </ligand>
</feature>
<feature type="binding site" evidence="14">
    <location>
        <position position="208"/>
    </location>
    <ligand>
        <name>ATP</name>
        <dbReference type="ChEBI" id="CHEBI:30616"/>
        <label>1</label>
    </ligand>
</feature>
<evidence type="ECO:0000256" key="6">
    <source>
        <dbReference type="ARBA" id="ARBA00022723"/>
    </source>
</evidence>
<dbReference type="Pfam" id="PF02787">
    <property type="entry name" value="CPSase_L_D3"/>
    <property type="match status" value="1"/>
</dbReference>
<comment type="catalytic activity">
    <reaction evidence="13 14">
        <text>hydrogencarbonate + NH4(+) + 2 ATP = carbamoyl phosphate + 2 ADP + phosphate + 2 H(+)</text>
        <dbReference type="Rhea" id="RHEA:18029"/>
        <dbReference type="ChEBI" id="CHEBI:15378"/>
        <dbReference type="ChEBI" id="CHEBI:17544"/>
        <dbReference type="ChEBI" id="CHEBI:28938"/>
        <dbReference type="ChEBI" id="CHEBI:30616"/>
        <dbReference type="ChEBI" id="CHEBI:43474"/>
        <dbReference type="ChEBI" id="CHEBI:58228"/>
        <dbReference type="ChEBI" id="CHEBI:456216"/>
        <dbReference type="EC" id="6.3.4.16"/>
    </reaction>
</comment>
<comment type="similarity">
    <text evidence="2 14">Belongs to the CarB family.</text>
</comment>
<evidence type="ECO:0000256" key="9">
    <source>
        <dbReference type="ARBA" id="ARBA00022840"/>
    </source>
</evidence>
<keyword evidence="4 14" id="KW-0436">Ligase</keyword>
<feature type="binding site" evidence="14">
    <location>
        <position position="298"/>
    </location>
    <ligand>
        <name>Mg(2+)</name>
        <dbReference type="ChEBI" id="CHEBI:18420"/>
        <label>1</label>
    </ligand>
</feature>
<feature type="binding site" evidence="14">
    <location>
        <position position="300"/>
    </location>
    <ligand>
        <name>Mn(2+)</name>
        <dbReference type="ChEBI" id="CHEBI:29035"/>
        <label>2</label>
    </ligand>
</feature>
<keyword evidence="18" id="KW-1185">Reference proteome</keyword>
<evidence type="ECO:0000256" key="7">
    <source>
        <dbReference type="ARBA" id="ARBA00022737"/>
    </source>
</evidence>
<dbReference type="GO" id="GO:0004088">
    <property type="term" value="F:carbamoyl-phosphate synthase (glutamine-hydrolyzing) activity"/>
    <property type="evidence" value="ECO:0007669"/>
    <property type="project" value="UniProtKB-EC"/>
</dbReference>
<comment type="cofactor">
    <cofactor evidence="14">
        <name>Mg(2+)</name>
        <dbReference type="ChEBI" id="CHEBI:18420"/>
    </cofactor>
    <cofactor evidence="14">
        <name>Mn(2+)</name>
        <dbReference type="ChEBI" id="CHEBI:29035"/>
    </cofactor>
    <text evidence="14">Binds 4 Mg(2+) or Mn(2+) ions per subunit.</text>
</comment>
<feature type="binding site" evidence="14">
    <location>
        <position position="169"/>
    </location>
    <ligand>
        <name>ATP</name>
        <dbReference type="ChEBI" id="CHEBI:30616"/>
        <label>1</label>
    </ligand>
</feature>
<dbReference type="NCBIfam" id="TIGR01369">
    <property type="entry name" value="CPSaseII_lrg"/>
    <property type="match status" value="1"/>
</dbReference>
<feature type="binding site" evidence="14">
    <location>
        <position position="300"/>
    </location>
    <ligand>
        <name>Mg(2+)</name>
        <dbReference type="ChEBI" id="CHEBI:18420"/>
        <label>2</label>
    </ligand>
</feature>
<accession>A0ABZ2Y935</accession>
<feature type="binding site" evidence="14">
    <location>
        <position position="834"/>
    </location>
    <ligand>
        <name>Mn(2+)</name>
        <dbReference type="ChEBI" id="CHEBI:29035"/>
        <label>4</label>
    </ligand>
</feature>
<dbReference type="SUPFAM" id="SSF52440">
    <property type="entry name" value="PreATP-grasp domain"/>
    <property type="match status" value="2"/>
</dbReference>
<evidence type="ECO:0000256" key="8">
    <source>
        <dbReference type="ARBA" id="ARBA00022741"/>
    </source>
</evidence>
<dbReference type="InterPro" id="IPR036897">
    <property type="entry name" value="CarbamoylP_synth_lsu_oligo_sf"/>
</dbReference>
<dbReference type="InterPro" id="IPR033937">
    <property type="entry name" value="MGS_CPS_CarB"/>
</dbReference>
<dbReference type="PANTHER" id="PTHR11405:SF53">
    <property type="entry name" value="CARBAMOYL-PHOSPHATE SYNTHASE [AMMONIA], MITOCHONDRIAL"/>
    <property type="match status" value="1"/>
</dbReference>
<dbReference type="PROSITE" id="PS00867">
    <property type="entry name" value="CPSASE_2"/>
    <property type="match status" value="2"/>
</dbReference>
<feature type="domain" description="ATP-grasp" evidence="15">
    <location>
        <begin position="133"/>
        <end position="327"/>
    </location>
</feature>
<evidence type="ECO:0000313" key="17">
    <source>
        <dbReference type="EMBL" id="WZL70508.1"/>
    </source>
</evidence>
<dbReference type="SUPFAM" id="SSF52335">
    <property type="entry name" value="Methylglyoxal synthase-like"/>
    <property type="match status" value="1"/>
</dbReference>
<feature type="binding site" evidence="14">
    <location>
        <position position="298"/>
    </location>
    <ligand>
        <name>ATP</name>
        <dbReference type="ChEBI" id="CHEBI:30616"/>
        <label>1</label>
    </ligand>
</feature>
<keyword evidence="9 14" id="KW-0067">ATP-binding</keyword>
<evidence type="ECO:0000256" key="10">
    <source>
        <dbReference type="ARBA" id="ARBA00022842"/>
    </source>
</evidence>
<dbReference type="Pfam" id="PF02786">
    <property type="entry name" value="CPSase_L_D2"/>
    <property type="match status" value="2"/>
</dbReference>
<dbReference type="InterPro" id="IPR011607">
    <property type="entry name" value="MGS-like_dom"/>
</dbReference>
<feature type="binding site" evidence="14">
    <location>
        <position position="832"/>
    </location>
    <ligand>
        <name>Mg(2+)</name>
        <dbReference type="ChEBI" id="CHEBI:18420"/>
        <label>4</label>
    </ligand>
</feature>
<organism evidence="17 18">
    <name type="scientific">Defluviitalea saccharophila</name>
    <dbReference type="NCBI Taxonomy" id="879970"/>
    <lineage>
        <taxon>Bacteria</taxon>
        <taxon>Bacillati</taxon>
        <taxon>Bacillota</taxon>
        <taxon>Clostridia</taxon>
        <taxon>Lachnospirales</taxon>
        <taxon>Defluviitaleaceae</taxon>
        <taxon>Defluviitalea</taxon>
    </lineage>
</organism>
<dbReference type="InterPro" id="IPR013815">
    <property type="entry name" value="ATP_grasp_subdomain_1"/>
</dbReference>
<comment type="subunit">
    <text evidence="14">Composed of two chains; the small (or glutamine) chain promotes the hydrolysis of glutamine to ammonia, which is used by the large (or ammonia) chain to synthesize carbamoyl phosphate. Tetramer of heterodimers (alpha,beta)4.</text>
</comment>
<dbReference type="InterPro" id="IPR011761">
    <property type="entry name" value="ATP-grasp"/>
</dbReference>
<feature type="binding site" evidence="14">
    <location>
        <position position="284"/>
    </location>
    <ligand>
        <name>Mn(2+)</name>
        <dbReference type="ChEBI" id="CHEBI:29035"/>
        <label>1</label>
    </ligand>
</feature>
<feature type="domain" description="MGS-like" evidence="16">
    <location>
        <begin position="930"/>
        <end position="1064"/>
    </location>
</feature>
<gene>
    <name evidence="14 17" type="primary">carB</name>
    <name evidence="17" type="ORF">QBE51_02965</name>
</gene>
<feature type="binding site" evidence="14">
    <location>
        <position position="129"/>
    </location>
    <ligand>
        <name>ATP</name>
        <dbReference type="ChEBI" id="CHEBI:30616"/>
        <label>1</label>
    </ligand>
</feature>
<dbReference type="Gene3D" id="3.30.1490.20">
    <property type="entry name" value="ATP-grasp fold, A domain"/>
    <property type="match status" value="2"/>
</dbReference>
<name>A0ABZ2Y935_9FIRM</name>
<feature type="binding site" evidence="14">
    <location>
        <position position="779"/>
    </location>
    <ligand>
        <name>ATP</name>
        <dbReference type="ChEBI" id="CHEBI:30616"/>
        <label>2</label>
    </ligand>
</feature>
<feature type="binding site" evidence="14">
    <location>
        <position position="820"/>
    </location>
    <ligand>
        <name>Mg(2+)</name>
        <dbReference type="ChEBI" id="CHEBI:18420"/>
        <label>3</label>
    </ligand>
</feature>
<dbReference type="EMBL" id="CP121687">
    <property type="protein sequence ID" value="WZL70508.1"/>
    <property type="molecule type" value="Genomic_DNA"/>
</dbReference>
<keyword evidence="3 14" id="KW-0055">Arginine biosynthesis</keyword>
<feature type="binding site" evidence="14">
    <location>
        <position position="243"/>
    </location>
    <ligand>
        <name>ATP</name>
        <dbReference type="ChEBI" id="CHEBI:30616"/>
        <label>1</label>
    </ligand>
</feature>
<dbReference type="InterPro" id="IPR005480">
    <property type="entry name" value="CPSase_lsu_oligo"/>
</dbReference>
<dbReference type="RefSeq" id="WP_341877474.1">
    <property type="nucleotide sequence ID" value="NZ_CP121687.1"/>
</dbReference>
<sequence>MPKNTSLKKVMVIGSGPIIIGQAAEFDYAGTQACKALKEENIEVVLVNSNPATIMTDDHMADKVYIQPLNVEALTYIIEKERPDGLLPTLGGQTGLNLAVELKEAGVLDQYNVKLLGTSLEAIQNAEDREKFKELMNSIGEPIPKSSIVCSMEEGLEFAEKIGFPIIVRPAYTLGGTGGGIANNMEELKKILHSGLMHSRIHQVLLEQSVAGWKEIEYEVMRDSNDTCIIICNMENLDPVGIHTGDSIVVAPCQTLRNEEVHMLRTSAIKIIRALKIEGGCNVQFALNPESMEYVVIEVNPRVSRSSALASKAAGYPIAKIAAKIAIGMHLHEIPNYVTGKTMASFEPAIDYVVTKIPKWPFDKFGYADHTLGTQMKATGEVMAIDRTFESSFLKAVISLEGKDTGLRRDDLSKKTDEEIEKMLHICDDQRIFVIAEALRRGITIESINRITKIDPWFLHKINHIIEIEQRLQNEPFTVELLKEAEEMGFTDVEIQDLSNQPISTLDTLRRAHDIYPVYKMVDTCAGEFESETPYYYSTYEQEDENIISKKEKIIVIGSGPIRIGQGIEFDYCSVHAVWGIEKAGYQSIIINNNPETVSTDFDTAGKLYFEPLYIEDVYNVIRKEMPKGVIVQFGGQTAINLAPKLLKRGVQILGTSVDSIDVAEDRKLFEQLLKELNIPQPKGCAVTHMDEAVRVAEEIGYPVLVRPSYVIGGRAMQVVYSEDELREYVKEATSLSTEHPILVDQYIEGKEVEVDAISDKEDILIPGIMEHIERTGVHSGDSICVYPPQTLSQNVIDTLTLYTKKIAKALQVIGLMNIQFVVKDEKVYVIEVNPRASRTVPILSKVTKIPMVHVAVKVILGEKLKDQGYGVGLYNNTNLVAVKAPVFSFQKLNNVDVALTPEMKSTGEVLGVDSVYEKALVKAFSGAGYTFPGNGKIFVSLRKKDRKEAVEILKDFKDIGFELIGSEGTAKYLAEHGLEVKSISINKLEKIYEMMKNKEISIVLNTPTLGKNPNKNGFKIRTTAEQMKIPCFTSLDTAKAYLLALKTYNKKESLTYETLDYYM</sequence>
<evidence type="ECO:0000313" key="18">
    <source>
        <dbReference type="Proteomes" id="UP001486565"/>
    </source>
</evidence>
<feature type="region of interest" description="Carbamoyl phosphate synthetic domain" evidence="14">
    <location>
        <begin position="547"/>
        <end position="929"/>
    </location>
</feature>
<dbReference type="PROSITE" id="PS50975">
    <property type="entry name" value="ATP_GRASP"/>
    <property type="match status" value="2"/>
</dbReference>
<evidence type="ECO:0000259" key="16">
    <source>
        <dbReference type="PROSITE" id="PS51855"/>
    </source>
</evidence>
<feature type="binding site" evidence="14">
    <location>
        <position position="210"/>
    </location>
    <ligand>
        <name>ATP</name>
        <dbReference type="ChEBI" id="CHEBI:30616"/>
        <label>1</label>
    </ligand>
</feature>
<feature type="binding site" evidence="14">
    <location>
        <position position="707"/>
    </location>
    <ligand>
        <name>ATP</name>
        <dbReference type="ChEBI" id="CHEBI:30616"/>
        <label>2</label>
    </ligand>
</feature>
<evidence type="ECO:0000256" key="1">
    <source>
        <dbReference type="ARBA" id="ARBA00005077"/>
    </source>
</evidence>
<dbReference type="InterPro" id="IPR005479">
    <property type="entry name" value="CPAse_ATP-bd"/>
</dbReference>
<evidence type="ECO:0000256" key="12">
    <source>
        <dbReference type="ARBA" id="ARBA00023211"/>
    </source>
</evidence>
<evidence type="ECO:0000256" key="2">
    <source>
        <dbReference type="ARBA" id="ARBA00009799"/>
    </source>
</evidence>
<dbReference type="Proteomes" id="UP001486565">
    <property type="component" value="Chromosome"/>
</dbReference>
<feature type="region of interest" description="Carboxyphosphate synthetic domain" evidence="14">
    <location>
        <begin position="1"/>
        <end position="401"/>
    </location>
</feature>
<feature type="binding site" evidence="14">
    <location>
        <position position="820"/>
    </location>
    <ligand>
        <name>ATP</name>
        <dbReference type="ChEBI" id="CHEBI:30616"/>
        <label>2</label>
    </ligand>
</feature>
<feature type="binding site" evidence="14">
    <location>
        <position position="298"/>
    </location>
    <ligand>
        <name>Mg(2+)</name>
        <dbReference type="ChEBI" id="CHEBI:18420"/>
        <label>2</label>
    </ligand>
</feature>
<dbReference type="Pfam" id="PF02142">
    <property type="entry name" value="MGS"/>
    <property type="match status" value="1"/>
</dbReference>
<reference evidence="17 18" key="1">
    <citation type="submission" date="2023-03" db="EMBL/GenBank/DDBJ databases">
        <title>Novel Species.</title>
        <authorList>
            <person name="Ma S."/>
        </authorList>
    </citation>
    <scope>NUCLEOTIDE SEQUENCE [LARGE SCALE GENOMIC DNA]</scope>
    <source>
        <strain evidence="17 18">LIND6LT2</strain>
    </source>
</reference>
<dbReference type="HAMAP" id="MF_01210_B">
    <property type="entry name" value="CPSase_L_chain_B"/>
    <property type="match status" value="1"/>
</dbReference>
<keyword evidence="12" id="KW-0464">Manganese</keyword>
<dbReference type="CDD" id="cd01424">
    <property type="entry name" value="MGS_CPS_II"/>
    <property type="match status" value="1"/>
</dbReference>
<keyword evidence="5 14" id="KW-0028">Amino-acid biosynthesis</keyword>
<dbReference type="InterPro" id="IPR005483">
    <property type="entry name" value="CPSase_dom"/>
</dbReference>
<evidence type="ECO:0000256" key="11">
    <source>
        <dbReference type="ARBA" id="ARBA00022975"/>
    </source>
</evidence>
<dbReference type="Gene3D" id="3.40.50.20">
    <property type="match status" value="2"/>
</dbReference>
<dbReference type="InterPro" id="IPR058047">
    <property type="entry name" value="CPSase_preATP-grasp"/>
</dbReference>
<feature type="binding site" evidence="14">
    <location>
        <position position="284"/>
    </location>
    <ligand>
        <name>Mg(2+)</name>
        <dbReference type="ChEBI" id="CHEBI:18420"/>
        <label>1</label>
    </ligand>
</feature>
<dbReference type="PRINTS" id="PR00098">
    <property type="entry name" value="CPSASE"/>
</dbReference>
<feature type="binding site" evidence="14">
    <location>
        <position position="298"/>
    </location>
    <ligand>
        <name>Mn(2+)</name>
        <dbReference type="ChEBI" id="CHEBI:29035"/>
        <label>1</label>
    </ligand>
</feature>
<evidence type="ECO:0000259" key="15">
    <source>
        <dbReference type="PROSITE" id="PS50975"/>
    </source>
</evidence>
<feature type="region of interest" description="Allosteric domain" evidence="14">
    <location>
        <begin position="930"/>
        <end position="1064"/>
    </location>
</feature>
<keyword evidence="11 14" id="KW-0665">Pyrimidine biosynthesis</keyword>
<dbReference type="NCBIfam" id="NF003671">
    <property type="entry name" value="PRK05294.1"/>
    <property type="match status" value="1"/>
</dbReference>
<feature type="binding site" evidence="14">
    <location>
        <position position="780"/>
    </location>
    <ligand>
        <name>ATP</name>
        <dbReference type="ChEBI" id="CHEBI:30616"/>
        <label>2</label>
    </ligand>
</feature>
<dbReference type="Gene3D" id="3.30.470.20">
    <property type="entry name" value="ATP-grasp fold, B domain"/>
    <property type="match status" value="2"/>
</dbReference>
<evidence type="ECO:0000256" key="13">
    <source>
        <dbReference type="ARBA" id="ARBA00047359"/>
    </source>
</evidence>
<dbReference type="PROSITE" id="PS51855">
    <property type="entry name" value="MGS"/>
    <property type="match status" value="1"/>
</dbReference>
<feature type="binding site" evidence="14">
    <location>
        <position position="832"/>
    </location>
    <ligand>
        <name>ATP</name>
        <dbReference type="ChEBI" id="CHEBI:30616"/>
        <label>2</label>
    </ligand>
</feature>
<feature type="binding site" evidence="14">
    <location>
        <position position="748"/>
    </location>
    <ligand>
        <name>ATP</name>
        <dbReference type="ChEBI" id="CHEBI:30616"/>
        <label>2</label>
    </ligand>
</feature>
<dbReference type="SMART" id="SM00851">
    <property type="entry name" value="MGS"/>
    <property type="match status" value="1"/>
</dbReference>
<comment type="caution">
    <text evidence="14">Lacks conserved residue(s) required for the propagation of feature annotation.</text>
</comment>